<feature type="region of interest" description="Disordered" evidence="1">
    <location>
        <begin position="205"/>
        <end position="245"/>
    </location>
</feature>
<keyword evidence="4" id="KW-1185">Reference proteome</keyword>
<evidence type="ECO:0000256" key="1">
    <source>
        <dbReference type="SAM" id="MobiDB-lite"/>
    </source>
</evidence>
<evidence type="ECO:0000259" key="2">
    <source>
        <dbReference type="Pfam" id="PF13391"/>
    </source>
</evidence>
<feature type="compositionally biased region" description="Low complexity" evidence="1">
    <location>
        <begin position="222"/>
        <end position="239"/>
    </location>
</feature>
<feature type="compositionally biased region" description="Low complexity" evidence="1">
    <location>
        <begin position="1"/>
        <end position="12"/>
    </location>
</feature>
<protein>
    <recommendedName>
        <fullName evidence="2">HNH nuclease domain-containing protein</fullName>
    </recommendedName>
</protein>
<evidence type="ECO:0000313" key="4">
    <source>
        <dbReference type="Proteomes" id="UP001383192"/>
    </source>
</evidence>
<dbReference type="InterPro" id="IPR003615">
    <property type="entry name" value="HNH_nuc"/>
</dbReference>
<sequence>MPPLTLFTLPLPSEGPPQGYGWENQSASESSSTTAFFTGLDDRDQFLGQPRCVVCGEDEVAALEHCHIIHQSEQHIWDDLKKRKWLPSETKDHPTHESRNGMIMCSNHHYAFDAYLFFIRYNPNTQKFIFINYSGKQSQARYHGKAIALDITHRKAPFPSLFIVHEMRVPGFHPFRSTPDMPSSVQWQDWITSWGMLNSSNSTTLFRRDMPDSGDDNGNYNTPPQFQQQQQPQSQSQTTLPGHAPLASLNDSIAGILAATRSMPSWKACQMENTSWAGTADENIQKYITSIGVESNVESVG</sequence>
<dbReference type="Proteomes" id="UP001383192">
    <property type="component" value="Unassembled WGS sequence"/>
</dbReference>
<name>A0AAW0D420_9AGAR</name>
<dbReference type="Pfam" id="PF13391">
    <property type="entry name" value="HNH_2"/>
    <property type="match status" value="1"/>
</dbReference>
<organism evidence="3 4">
    <name type="scientific">Paramarasmius palmivorus</name>
    <dbReference type="NCBI Taxonomy" id="297713"/>
    <lineage>
        <taxon>Eukaryota</taxon>
        <taxon>Fungi</taxon>
        <taxon>Dikarya</taxon>
        <taxon>Basidiomycota</taxon>
        <taxon>Agaricomycotina</taxon>
        <taxon>Agaricomycetes</taxon>
        <taxon>Agaricomycetidae</taxon>
        <taxon>Agaricales</taxon>
        <taxon>Marasmiineae</taxon>
        <taxon>Marasmiaceae</taxon>
        <taxon>Paramarasmius</taxon>
    </lineage>
</organism>
<dbReference type="EMBL" id="JAYKXP010000022">
    <property type="protein sequence ID" value="KAK7045999.1"/>
    <property type="molecule type" value="Genomic_DNA"/>
</dbReference>
<gene>
    <name evidence="3" type="ORF">VNI00_006994</name>
</gene>
<feature type="region of interest" description="Disordered" evidence="1">
    <location>
        <begin position="1"/>
        <end position="26"/>
    </location>
</feature>
<evidence type="ECO:0000313" key="3">
    <source>
        <dbReference type="EMBL" id="KAK7045999.1"/>
    </source>
</evidence>
<dbReference type="AlphaFoldDB" id="A0AAW0D420"/>
<accession>A0AAW0D420</accession>
<comment type="caution">
    <text evidence="3">The sequence shown here is derived from an EMBL/GenBank/DDBJ whole genome shotgun (WGS) entry which is preliminary data.</text>
</comment>
<feature type="domain" description="HNH nuclease" evidence="2">
    <location>
        <begin position="52"/>
        <end position="119"/>
    </location>
</feature>
<reference evidence="3 4" key="1">
    <citation type="submission" date="2024-01" db="EMBL/GenBank/DDBJ databases">
        <title>A draft genome for a cacao thread blight-causing isolate of Paramarasmius palmivorus.</title>
        <authorList>
            <person name="Baruah I.K."/>
            <person name="Bukari Y."/>
            <person name="Amoako-Attah I."/>
            <person name="Meinhardt L.W."/>
            <person name="Bailey B.A."/>
            <person name="Cohen S.P."/>
        </authorList>
    </citation>
    <scope>NUCLEOTIDE SEQUENCE [LARGE SCALE GENOMIC DNA]</scope>
    <source>
        <strain evidence="3 4">GH-12</strain>
    </source>
</reference>
<proteinExistence type="predicted"/>